<dbReference type="Ensembl" id="ENSPMAT00000008556.1">
    <property type="protein sequence ID" value="ENSPMAP00000008518.1"/>
    <property type="gene ID" value="ENSPMAG00000007725.1"/>
</dbReference>
<evidence type="ECO:0000256" key="7">
    <source>
        <dbReference type="SAM" id="MobiDB-lite"/>
    </source>
</evidence>
<evidence type="ECO:0000256" key="4">
    <source>
        <dbReference type="ARBA" id="ARBA00022989"/>
    </source>
</evidence>
<dbReference type="STRING" id="7757.ENSPMAP00000008518"/>
<dbReference type="PANTHER" id="PTHR18939">
    <property type="entry name" value="RIBOSOME BINDING PROTEIN-1"/>
    <property type="match status" value="1"/>
</dbReference>
<evidence type="ECO:0000256" key="2">
    <source>
        <dbReference type="ARBA" id="ARBA00022692"/>
    </source>
</evidence>
<feature type="compositionally biased region" description="Basic and acidic residues" evidence="7">
    <location>
        <begin position="134"/>
        <end position="144"/>
    </location>
</feature>
<feature type="signal peptide" evidence="8">
    <location>
        <begin position="1"/>
        <end position="19"/>
    </location>
</feature>
<dbReference type="InterPro" id="IPR007794">
    <property type="entry name" value="Rib_rcpt_KP"/>
</dbReference>
<dbReference type="PANTHER" id="PTHR18939:SF4">
    <property type="entry name" value="RIBOSOME-BINDING PROTEIN 1"/>
    <property type="match status" value="1"/>
</dbReference>
<keyword evidence="2" id="KW-0812">Transmembrane</keyword>
<name>S4RTH8_PETMA</name>
<dbReference type="Pfam" id="PF05104">
    <property type="entry name" value="Rib_recp_KP_reg"/>
    <property type="match status" value="1"/>
</dbReference>
<proteinExistence type="predicted"/>
<sequence>VVFGAFMLVSALGIILVSTFSMKETSFEEALAAQRKQDKSLLFKPGDKKKKEKVTDKPKKKKKDEKPNGQVVDGEAEMLVVDVEEVNDVGNSFFYNIHPVNVYNFYPLPLKKQEVVSQEVQKKSPDLVNTKKKSGADKKGKPDSSEPTPVIQAKLASTTASAPPSTKPQNAVPQNVTQSAAPAKVPQVAEKVPVVAPQPKFEKVVAPVTKADAPPAHAPAVEEIKVAIEEIKVAVEEAKAPIATEPAAKKKSSNKKGKNETGKVVKLPTASLVFLKTGFDCQMWLVRAIEYLPHPLVSPYGMHPNSSNKAENKVLYVARQEESFSQYVCYQPSFTKILTQHWPCSGAAEGHVAVPYRTLLDIVSGMVFSQGEAERLMEVLTEKTGGRMHGTWHMASAKGDPVAAVKKQLEEREKQLSTEKEEATAAKARLKQLTQEVTAERVKWTALETKLREQANDKESEAKALQARMQASYEDHTKEEQQLQAKVRELQEELDTSLTNLRKDNTILREALTNSTSQLDSKANAELAKLRQDCARLTKELHDKTMSQQKEDKQKETVASYEQQIAQLKKEQQESVSALQSRVNEVAAELRKAQANVNSLTDNIEKSKAEFKLATEVQGKLSAAEQQAEQQKRELEGLRAELASSQGEKEQLQERICSVEALLQASASQEKEPSQNIDESHMEEIQKLQTQVKERDDQLAAFEKQVLLLSESVEQQKQKNNDLREKNWKAMEAVNSAEKLSSASSTAKEVLEKKMEEIERHTRETLQNLFPAVPVPAETKLKQWLQEFEKLAEESLKQQKEAGPSSVELTQQLEEADQARKHVQAECEKYKTVLADTEGILKQLQGSVEAEEQRWRSKVAEAESSLQQSQERVHILEESLHKLQGEAQSSVQLQATVSKLEAQLTEAQAESEKQSAHTAELQQLKGKLSDSDCKFTAVDAEMQKQSEELISVRQQLSEIQTRLLEAESASS</sequence>
<feature type="compositionally biased region" description="Polar residues" evidence="7">
    <location>
        <begin position="155"/>
        <end position="180"/>
    </location>
</feature>
<evidence type="ECO:0000313" key="10">
    <source>
        <dbReference type="Ensembl" id="ENSPMAP00000008518.1"/>
    </source>
</evidence>
<feature type="region of interest" description="Disordered" evidence="7">
    <location>
        <begin position="42"/>
        <end position="71"/>
    </location>
</feature>
<evidence type="ECO:0000256" key="5">
    <source>
        <dbReference type="ARBA" id="ARBA00023136"/>
    </source>
</evidence>
<dbReference type="GO" id="GO:0015031">
    <property type="term" value="P:protein transport"/>
    <property type="evidence" value="ECO:0007669"/>
    <property type="project" value="InterPro"/>
</dbReference>
<feature type="coiled-coil region" evidence="6">
    <location>
        <begin position="402"/>
        <end position="655"/>
    </location>
</feature>
<feature type="compositionally biased region" description="Basic residues" evidence="7">
    <location>
        <begin position="47"/>
        <end position="63"/>
    </location>
</feature>
<reference evidence="10" key="1">
    <citation type="submission" date="2025-08" db="UniProtKB">
        <authorList>
            <consortium name="Ensembl"/>
        </authorList>
    </citation>
    <scope>IDENTIFICATION</scope>
</reference>
<accession>S4RTH8</accession>
<dbReference type="InterPro" id="IPR040248">
    <property type="entry name" value="RRBP1"/>
</dbReference>
<keyword evidence="5" id="KW-0472">Membrane</keyword>
<feature type="domain" description="Ribosome receptor lysine/proline rich" evidence="9">
    <location>
        <begin position="22"/>
        <end position="153"/>
    </location>
</feature>
<evidence type="ECO:0000256" key="1">
    <source>
        <dbReference type="ARBA" id="ARBA00004389"/>
    </source>
</evidence>
<feature type="chain" id="PRO_5004522755" description="Ribosome receptor lysine/proline rich domain-containing protein" evidence="8">
    <location>
        <begin position="20"/>
        <end position="971"/>
    </location>
</feature>
<dbReference type="OMA" id="IHKMQED"/>
<reference evidence="10" key="2">
    <citation type="submission" date="2025-09" db="UniProtKB">
        <authorList>
            <consortium name="Ensembl"/>
        </authorList>
    </citation>
    <scope>IDENTIFICATION</scope>
</reference>
<comment type="subcellular location">
    <subcellularLocation>
        <location evidence="1">Endoplasmic reticulum membrane</location>
        <topology evidence="1">Single-pass membrane protein</topology>
    </subcellularLocation>
</comment>
<feature type="region of interest" description="Disordered" evidence="7">
    <location>
        <begin position="118"/>
        <end position="184"/>
    </location>
</feature>
<keyword evidence="3" id="KW-0256">Endoplasmic reticulum</keyword>
<dbReference type="AlphaFoldDB" id="S4RTH8"/>
<dbReference type="GO" id="GO:0005789">
    <property type="term" value="C:endoplasmic reticulum membrane"/>
    <property type="evidence" value="ECO:0007669"/>
    <property type="project" value="UniProtKB-SubCell"/>
</dbReference>
<protein>
    <recommendedName>
        <fullName evidence="9">Ribosome receptor lysine/proline rich domain-containing protein</fullName>
    </recommendedName>
</protein>
<keyword evidence="4" id="KW-1133">Transmembrane helix</keyword>
<dbReference type="HOGENOM" id="CLU_005662_0_0_1"/>
<feature type="coiled-coil region" evidence="6">
    <location>
        <begin position="685"/>
        <end position="917"/>
    </location>
</feature>
<keyword evidence="8" id="KW-0732">Signal</keyword>
<evidence type="ECO:0000256" key="6">
    <source>
        <dbReference type="SAM" id="Coils"/>
    </source>
</evidence>
<evidence type="ECO:0000256" key="8">
    <source>
        <dbReference type="SAM" id="SignalP"/>
    </source>
</evidence>
<evidence type="ECO:0000259" key="9">
    <source>
        <dbReference type="Pfam" id="PF05104"/>
    </source>
</evidence>
<keyword evidence="6" id="KW-0175">Coiled coil</keyword>
<dbReference type="GeneTree" id="ENSGT00940000158015"/>
<evidence type="ECO:0000256" key="3">
    <source>
        <dbReference type="ARBA" id="ARBA00022824"/>
    </source>
</evidence>
<organism evidence="10">
    <name type="scientific">Petromyzon marinus</name>
    <name type="common">Sea lamprey</name>
    <dbReference type="NCBI Taxonomy" id="7757"/>
    <lineage>
        <taxon>Eukaryota</taxon>
        <taxon>Metazoa</taxon>
        <taxon>Chordata</taxon>
        <taxon>Craniata</taxon>
        <taxon>Vertebrata</taxon>
        <taxon>Cyclostomata</taxon>
        <taxon>Hyperoartia</taxon>
        <taxon>Petromyzontiformes</taxon>
        <taxon>Petromyzontidae</taxon>
        <taxon>Petromyzon</taxon>
    </lineage>
</organism>